<dbReference type="GO" id="GO:0016301">
    <property type="term" value="F:kinase activity"/>
    <property type="evidence" value="ECO:0007669"/>
    <property type="project" value="UniProtKB-KW"/>
</dbReference>
<dbReference type="SUPFAM" id="SSF55060">
    <property type="entry name" value="GHMP Kinase, C-terminal domain"/>
    <property type="match status" value="1"/>
</dbReference>
<evidence type="ECO:0000259" key="4">
    <source>
        <dbReference type="Pfam" id="PF00288"/>
    </source>
</evidence>
<dbReference type="AlphaFoldDB" id="A0A653AEX7"/>
<dbReference type="InterPro" id="IPR013750">
    <property type="entry name" value="GHMP_kinase_C_dom"/>
</dbReference>
<keyword evidence="2 6" id="KW-0808">Transferase</keyword>
<evidence type="ECO:0000259" key="5">
    <source>
        <dbReference type="Pfam" id="PF08544"/>
    </source>
</evidence>
<organism evidence="6">
    <name type="scientific">Uncultured Desulfatiglans sp</name>
    <dbReference type="NCBI Taxonomy" id="1748965"/>
    <lineage>
        <taxon>Bacteria</taxon>
        <taxon>Pseudomonadati</taxon>
        <taxon>Thermodesulfobacteriota</taxon>
        <taxon>Desulfobacteria</taxon>
        <taxon>Desulfatiglandales</taxon>
        <taxon>Desulfatiglandaceae</taxon>
        <taxon>Desulfatiglans</taxon>
        <taxon>environmental samples</taxon>
    </lineage>
</organism>
<name>A0A653AEX7_UNCDX</name>
<protein>
    <submittedName>
        <fullName evidence="6">GHMP kinase, N-terminal domain protein</fullName>
    </submittedName>
</protein>
<dbReference type="Pfam" id="PF00288">
    <property type="entry name" value="GHMP_kinases_N"/>
    <property type="match status" value="1"/>
</dbReference>
<dbReference type="InterPro" id="IPR020568">
    <property type="entry name" value="Ribosomal_Su5_D2-typ_SF"/>
</dbReference>
<sequence length="367" mass="39591">MPGETVFRHAVRNLLEELTFRATAPCRVDAGGTWDIKAMALPFEREEPTTVNIALDLRTSVTVSAHREGFVKITSRGFEGAVEAESGRFPLRPPFGAYFAAAAHFGLDGLLIHIDSASPVKSALGGSSAALVALIRVLADLSRRASTGRTLKRQETLLLAYHLEDALQGGCGGMQDQAAAVFGGVSGWRWTYSRPARPFVRMSLLDGPGCADLSRRMLVAFSGKEHVSVVTNRQWVQDFLEGRTRRAWLEANRAVSALARAIQGREWAEAAGLVRREMAIRRDITPEALIPETAALIDDAEACGCGARFAGAGAGGSLWAIGPEEAIDRLRTGWRKRLSGIPGGRVLDCGVDPRGVRLETARLPKPL</sequence>
<proteinExistence type="predicted"/>
<keyword evidence="2 6" id="KW-0418">Kinase</keyword>
<dbReference type="PRINTS" id="PR00959">
    <property type="entry name" value="MEVGALKINASE"/>
</dbReference>
<dbReference type="Gene3D" id="3.30.230.120">
    <property type="match status" value="1"/>
</dbReference>
<dbReference type="Pfam" id="PF08544">
    <property type="entry name" value="GHMP_kinases_C"/>
    <property type="match status" value="1"/>
</dbReference>
<dbReference type="InterPro" id="IPR006204">
    <property type="entry name" value="GHMP_kinase_N_dom"/>
</dbReference>
<reference evidence="6" key="1">
    <citation type="submission" date="2018-07" db="EMBL/GenBank/DDBJ databases">
        <authorList>
            <consortium name="Genoscope - CEA"/>
            <person name="William W."/>
        </authorList>
    </citation>
    <scope>NUCLEOTIDE SEQUENCE</scope>
    <source>
        <strain evidence="6">IK1</strain>
    </source>
</reference>
<accession>A0A653AEX7</accession>
<gene>
    <name evidence="6" type="ORF">TRIP_B40386</name>
</gene>
<evidence type="ECO:0000256" key="3">
    <source>
        <dbReference type="ARBA" id="ARBA00022840"/>
    </source>
</evidence>
<dbReference type="SUPFAM" id="SSF54211">
    <property type="entry name" value="Ribosomal protein S5 domain 2-like"/>
    <property type="match status" value="1"/>
</dbReference>
<dbReference type="GO" id="GO:0005524">
    <property type="term" value="F:ATP binding"/>
    <property type="evidence" value="ECO:0007669"/>
    <property type="project" value="UniProtKB-KW"/>
</dbReference>
<dbReference type="InterPro" id="IPR036554">
    <property type="entry name" value="GHMP_kinase_C_sf"/>
</dbReference>
<evidence type="ECO:0000256" key="1">
    <source>
        <dbReference type="ARBA" id="ARBA00022741"/>
    </source>
</evidence>
<dbReference type="EMBL" id="UPXX01000031">
    <property type="protein sequence ID" value="VBB46592.1"/>
    <property type="molecule type" value="Genomic_DNA"/>
</dbReference>
<feature type="domain" description="GHMP kinase C-terminal" evidence="5">
    <location>
        <begin position="274"/>
        <end position="338"/>
    </location>
</feature>
<evidence type="ECO:0000313" key="6">
    <source>
        <dbReference type="EMBL" id="VBB46592.1"/>
    </source>
</evidence>
<evidence type="ECO:0000256" key="2">
    <source>
        <dbReference type="ARBA" id="ARBA00022777"/>
    </source>
</evidence>
<feature type="domain" description="GHMP kinase N-terminal" evidence="4">
    <location>
        <begin position="101"/>
        <end position="184"/>
    </location>
</feature>
<keyword evidence="1" id="KW-0547">Nucleotide-binding</keyword>
<keyword evidence="3" id="KW-0067">ATP-binding</keyword>